<protein>
    <recommendedName>
        <fullName evidence="4">Reverse transcriptase domain-containing protein</fullName>
    </recommendedName>
</protein>
<reference evidence="2 3" key="1">
    <citation type="journal article" date="2022" name="Allergy">
        <title>Genome assembly and annotation of Periplaneta americana reveal a comprehensive cockroach allergen profile.</title>
        <authorList>
            <person name="Wang L."/>
            <person name="Xiong Q."/>
            <person name="Saelim N."/>
            <person name="Wang L."/>
            <person name="Nong W."/>
            <person name="Wan A.T."/>
            <person name="Shi M."/>
            <person name="Liu X."/>
            <person name="Cao Q."/>
            <person name="Hui J.H.L."/>
            <person name="Sookrung N."/>
            <person name="Leung T.F."/>
            <person name="Tungtrongchitr A."/>
            <person name="Tsui S.K.W."/>
        </authorList>
    </citation>
    <scope>NUCLEOTIDE SEQUENCE [LARGE SCALE GENOMIC DNA]</scope>
    <source>
        <strain evidence="2">PWHHKU_190912</strain>
    </source>
</reference>
<comment type="caution">
    <text evidence="2">The sequence shown here is derived from an EMBL/GenBank/DDBJ whole genome shotgun (WGS) entry which is preliminary data.</text>
</comment>
<evidence type="ECO:0008006" key="4">
    <source>
        <dbReference type="Google" id="ProtNLM"/>
    </source>
</evidence>
<proteinExistence type="predicted"/>
<dbReference type="Proteomes" id="UP001148838">
    <property type="component" value="Unassembled WGS sequence"/>
</dbReference>
<keyword evidence="3" id="KW-1185">Reference proteome</keyword>
<evidence type="ECO:0000313" key="2">
    <source>
        <dbReference type="EMBL" id="KAJ4447069.1"/>
    </source>
</evidence>
<sequence>MAGLCEGGNEPPGSLKAKEEMILRNMLLELNDSCEQYGMKINANKTKTMVTGRKIKRVNLRILNEAVEQEEENELVGSLAEKKLPTEGCAGRNGEREKSSGQKKISDDRRH</sequence>
<feature type="compositionally biased region" description="Basic and acidic residues" evidence="1">
    <location>
        <begin position="93"/>
        <end position="111"/>
    </location>
</feature>
<accession>A0ABQ8TKC2</accession>
<feature type="region of interest" description="Disordered" evidence="1">
    <location>
        <begin position="71"/>
        <end position="111"/>
    </location>
</feature>
<gene>
    <name evidence="2" type="ORF">ANN_09058</name>
</gene>
<dbReference type="EMBL" id="JAJSOF020000005">
    <property type="protein sequence ID" value="KAJ4447069.1"/>
    <property type="molecule type" value="Genomic_DNA"/>
</dbReference>
<evidence type="ECO:0000313" key="3">
    <source>
        <dbReference type="Proteomes" id="UP001148838"/>
    </source>
</evidence>
<organism evidence="2 3">
    <name type="scientific">Periplaneta americana</name>
    <name type="common">American cockroach</name>
    <name type="synonym">Blatta americana</name>
    <dbReference type="NCBI Taxonomy" id="6978"/>
    <lineage>
        <taxon>Eukaryota</taxon>
        <taxon>Metazoa</taxon>
        <taxon>Ecdysozoa</taxon>
        <taxon>Arthropoda</taxon>
        <taxon>Hexapoda</taxon>
        <taxon>Insecta</taxon>
        <taxon>Pterygota</taxon>
        <taxon>Neoptera</taxon>
        <taxon>Polyneoptera</taxon>
        <taxon>Dictyoptera</taxon>
        <taxon>Blattodea</taxon>
        <taxon>Blattoidea</taxon>
        <taxon>Blattidae</taxon>
        <taxon>Blattinae</taxon>
        <taxon>Periplaneta</taxon>
    </lineage>
</organism>
<name>A0ABQ8TKC2_PERAM</name>
<evidence type="ECO:0000256" key="1">
    <source>
        <dbReference type="SAM" id="MobiDB-lite"/>
    </source>
</evidence>